<dbReference type="AlphaFoldDB" id="T1IBP4"/>
<dbReference type="HOGENOM" id="CLU_359111_0_0_1"/>
<dbReference type="PANTHER" id="PTHR39387">
    <property type="entry name" value="SHAVENOID, ISOFORM B"/>
    <property type="match status" value="1"/>
</dbReference>
<protein>
    <submittedName>
        <fullName evidence="3">Uncharacterized protein</fullName>
    </submittedName>
</protein>
<accession>T1IBP4</accession>
<feature type="compositionally biased region" description="Low complexity" evidence="1">
    <location>
        <begin position="239"/>
        <end position="250"/>
    </location>
</feature>
<dbReference type="OMA" id="CHINEDI"/>
<dbReference type="GO" id="GO:0035317">
    <property type="term" value="P:imaginal disc-derived wing hair organization"/>
    <property type="evidence" value="ECO:0007669"/>
    <property type="project" value="TreeGrafter"/>
</dbReference>
<dbReference type="PANTHER" id="PTHR39387:SF1">
    <property type="entry name" value="SHAVENOID, ISOFORM B"/>
    <property type="match status" value="1"/>
</dbReference>
<feature type="region of interest" description="Disordered" evidence="1">
    <location>
        <begin position="750"/>
        <end position="772"/>
    </location>
</feature>
<sequence>MKYLMLSRKQIYGVKRPICVVSGANYLTIGGWVDLRNRSDYEPPFRLYVDEGRTFLQVRTTMLLIQSINLVLFSPDAKILAKIRQPFPKWLGESELRITMEGRILLVNLLCKESQDSDQTSSNIFTPCLAFRAAGIPGDSTVWSGIREVSFSTDPSGEKKIDNGYLLMALSSVLLGVVYVTAIFAYLRSRHRKTTSIQNRTGSPGEEHVVKSNPLLVHCRDTLVYLNEGSQSAGEGDSETTSTNNDNTNSQPQVKITSALVHGARDCQQTNLNEAANDTGSIECLPEENVSIIESLEQREEKNLDLVGAVSVRRKLYFNPAYFEPELLMAPPPGAIEFLTKIREVMSFAKTKIMAKRFLPSLMAIPEESCCLLECNNNSDTKFLDNSIKIQDEFEFNIRRWLDNMPLCLNEPTMYNSIKTNHRVYEEKLPKYELQLEIVDDTNLLLDKKADCSTNHYEIIELNDTSSIIDTSFERKSEPTHNDYELISVKNEFCSLPDLTELESRSFNSNDGFLSIQLEEPVMDKLGEDSEEIEPDTLDRKQNRFPINEESRITRCHINEDIYFDSLERSVISLKTSGTFTGNSLLSPKQKSLNRAFGSLKDIFEAKYKYSQCVHKKFAKNRNVQYPKTILQPEARQAKRQRQPGATISPPESQNAQHLNLTQHICISKPKLDKPKNIAHTRPEDLGYLSTESNDSQQIQNPNNKESQSDDTDDSVYDAASESGAESTATDSFFFGKIKKCSVLKALNNTNNSMGQNSSDTDSNISLITVIP</sequence>
<feature type="transmembrane region" description="Helical" evidence="2">
    <location>
        <begin position="165"/>
        <end position="187"/>
    </location>
</feature>
<dbReference type="InParanoid" id="T1IBP4"/>
<dbReference type="VEuPathDB" id="VectorBase:RPRC013714"/>
<keyword evidence="2" id="KW-1133">Transmembrane helix</keyword>
<keyword evidence="2" id="KW-0472">Membrane</keyword>
<dbReference type="EMBL" id="ACPB03006483">
    <property type="status" value="NOT_ANNOTATED_CDS"/>
    <property type="molecule type" value="Genomic_DNA"/>
</dbReference>
<proteinExistence type="predicted"/>
<dbReference type="Proteomes" id="UP000015103">
    <property type="component" value="Unassembled WGS sequence"/>
</dbReference>
<feature type="region of interest" description="Disordered" evidence="1">
    <location>
        <begin position="625"/>
        <end position="656"/>
    </location>
</feature>
<evidence type="ECO:0000256" key="1">
    <source>
        <dbReference type="SAM" id="MobiDB-lite"/>
    </source>
</evidence>
<organism evidence="3 4">
    <name type="scientific">Rhodnius prolixus</name>
    <name type="common">Triatomid bug</name>
    <dbReference type="NCBI Taxonomy" id="13249"/>
    <lineage>
        <taxon>Eukaryota</taxon>
        <taxon>Metazoa</taxon>
        <taxon>Ecdysozoa</taxon>
        <taxon>Arthropoda</taxon>
        <taxon>Hexapoda</taxon>
        <taxon>Insecta</taxon>
        <taxon>Pterygota</taxon>
        <taxon>Neoptera</taxon>
        <taxon>Paraneoptera</taxon>
        <taxon>Hemiptera</taxon>
        <taxon>Heteroptera</taxon>
        <taxon>Panheteroptera</taxon>
        <taxon>Cimicomorpha</taxon>
        <taxon>Reduviidae</taxon>
        <taxon>Triatominae</taxon>
        <taxon>Rhodnius</taxon>
    </lineage>
</organism>
<dbReference type="STRING" id="13249.T1IBP4"/>
<dbReference type="EnsemblMetazoa" id="RPRC013714-RA">
    <property type="protein sequence ID" value="RPRC013714-PA"/>
    <property type="gene ID" value="RPRC013714"/>
</dbReference>
<dbReference type="EMBL" id="ACPB03006484">
    <property type="status" value="NOT_ANNOTATED_CDS"/>
    <property type="molecule type" value="Genomic_DNA"/>
</dbReference>
<feature type="compositionally biased region" description="Polar residues" evidence="1">
    <location>
        <begin position="690"/>
        <end position="706"/>
    </location>
</feature>
<feature type="region of interest" description="Disordered" evidence="1">
    <location>
        <begin position="230"/>
        <end position="251"/>
    </location>
</feature>
<evidence type="ECO:0000313" key="3">
    <source>
        <dbReference type="EnsemblMetazoa" id="RPRC013714-PA"/>
    </source>
</evidence>
<keyword evidence="4" id="KW-1185">Reference proteome</keyword>
<keyword evidence="2" id="KW-0812">Transmembrane</keyword>
<dbReference type="eggNOG" id="ENOG502QT9X">
    <property type="taxonomic scope" value="Eukaryota"/>
</dbReference>
<evidence type="ECO:0000256" key="2">
    <source>
        <dbReference type="SAM" id="Phobius"/>
    </source>
</evidence>
<name>T1IBP4_RHOPR</name>
<feature type="region of interest" description="Disordered" evidence="1">
    <location>
        <begin position="686"/>
        <end position="723"/>
    </location>
</feature>
<evidence type="ECO:0000313" key="4">
    <source>
        <dbReference type="Proteomes" id="UP000015103"/>
    </source>
</evidence>
<reference evidence="3" key="1">
    <citation type="submission" date="2015-05" db="UniProtKB">
        <authorList>
            <consortium name="EnsemblMetazoa"/>
        </authorList>
    </citation>
    <scope>IDENTIFICATION</scope>
</reference>
<feature type="compositionally biased region" description="Polar residues" evidence="1">
    <location>
        <begin position="644"/>
        <end position="656"/>
    </location>
</feature>
<dbReference type="GO" id="GO:0005938">
    <property type="term" value="C:cell cortex"/>
    <property type="evidence" value="ECO:0007669"/>
    <property type="project" value="TreeGrafter"/>
</dbReference>